<comment type="caution">
    <text evidence="10">The sequence shown here is derived from an EMBL/GenBank/DDBJ whole genome shotgun (WGS) entry which is preliminary data.</text>
</comment>
<feature type="transmembrane region" description="Helical" evidence="8">
    <location>
        <begin position="57"/>
        <end position="78"/>
    </location>
</feature>
<dbReference type="Proteomes" id="UP000616114">
    <property type="component" value="Unassembled WGS sequence"/>
</dbReference>
<protein>
    <submittedName>
        <fullName evidence="10">MFS transporter</fullName>
    </submittedName>
</protein>
<accession>A0A8J2XMC4</accession>
<dbReference type="CDD" id="cd17503">
    <property type="entry name" value="MFS_LmrB_MDR_like"/>
    <property type="match status" value="1"/>
</dbReference>
<feature type="transmembrane region" description="Helical" evidence="8">
    <location>
        <begin position="211"/>
        <end position="228"/>
    </location>
</feature>
<dbReference type="Gene3D" id="1.20.1250.20">
    <property type="entry name" value="MFS general substrate transporter like domains"/>
    <property type="match status" value="1"/>
</dbReference>
<reference evidence="10" key="1">
    <citation type="journal article" date="2014" name="Int. J. Syst. Evol. Microbiol.">
        <title>Complete genome sequence of Corynebacterium casei LMG S-19264T (=DSM 44701T), isolated from a smear-ripened cheese.</title>
        <authorList>
            <consortium name="US DOE Joint Genome Institute (JGI-PGF)"/>
            <person name="Walter F."/>
            <person name="Albersmeier A."/>
            <person name="Kalinowski J."/>
            <person name="Ruckert C."/>
        </authorList>
    </citation>
    <scope>NUCLEOTIDE SEQUENCE</scope>
    <source>
        <strain evidence="10">CGMCC 1.12785</strain>
    </source>
</reference>
<reference evidence="10" key="2">
    <citation type="submission" date="2020-09" db="EMBL/GenBank/DDBJ databases">
        <authorList>
            <person name="Sun Q."/>
            <person name="Zhou Y."/>
        </authorList>
    </citation>
    <scope>NUCLEOTIDE SEQUENCE</scope>
    <source>
        <strain evidence="10">CGMCC 1.12785</strain>
    </source>
</reference>
<feature type="transmembrane region" description="Helical" evidence="8">
    <location>
        <begin position="289"/>
        <end position="314"/>
    </location>
</feature>
<dbReference type="RefSeq" id="WP_188551757.1">
    <property type="nucleotide sequence ID" value="NZ_BMFY01000016.1"/>
</dbReference>
<feature type="transmembrane region" description="Helical" evidence="8">
    <location>
        <begin position="252"/>
        <end position="269"/>
    </location>
</feature>
<keyword evidence="5 8" id="KW-0812">Transmembrane</keyword>
<feature type="domain" description="Major facilitator superfamily (MFS) profile" evidence="9">
    <location>
        <begin position="25"/>
        <end position="504"/>
    </location>
</feature>
<evidence type="ECO:0000256" key="4">
    <source>
        <dbReference type="ARBA" id="ARBA00022475"/>
    </source>
</evidence>
<organism evidence="10 11">
    <name type="scientific">Sediminivirga luteola</name>
    <dbReference type="NCBI Taxonomy" id="1774748"/>
    <lineage>
        <taxon>Bacteria</taxon>
        <taxon>Bacillati</taxon>
        <taxon>Actinomycetota</taxon>
        <taxon>Actinomycetes</taxon>
        <taxon>Micrococcales</taxon>
        <taxon>Brevibacteriaceae</taxon>
        <taxon>Sediminivirga</taxon>
    </lineage>
</organism>
<dbReference type="PANTHER" id="PTHR42718:SF42">
    <property type="entry name" value="EXPORT PROTEIN"/>
    <property type="match status" value="1"/>
</dbReference>
<evidence type="ECO:0000256" key="2">
    <source>
        <dbReference type="ARBA" id="ARBA00008537"/>
    </source>
</evidence>
<evidence type="ECO:0000313" key="11">
    <source>
        <dbReference type="Proteomes" id="UP000616114"/>
    </source>
</evidence>
<dbReference type="SUPFAM" id="SSF103473">
    <property type="entry name" value="MFS general substrate transporter"/>
    <property type="match status" value="1"/>
</dbReference>
<feature type="transmembrane region" description="Helical" evidence="8">
    <location>
        <begin position="149"/>
        <end position="167"/>
    </location>
</feature>
<evidence type="ECO:0000256" key="7">
    <source>
        <dbReference type="ARBA" id="ARBA00023136"/>
    </source>
</evidence>
<feature type="transmembrane region" description="Helical" evidence="8">
    <location>
        <begin position="179"/>
        <end position="199"/>
    </location>
</feature>
<sequence length="510" mass="53844">MSQGHAAPPPGNTHRDPRAQRPWPALWALALGFFMILVDTTIVSVAIPAIIDGLHAELTTAVWVTSAYLLAFAVPLLVTGRLGDRFGPKTVYQTGLVVFTLASLACGLAGSAEALIGARVVQGLGAAMMTPQTMAVITRLFPPQNRGAAMGFWGSIAGVATLIGPILGGVLTDAFGWEWIFFVNIPVGVLAFILAARLVPRLDQAARRLDWPGVLLSAIGMLLLVFALQEGERAGWGGIPVALGPLHADVDVRVLLIVGVLVLIAFVLWQRRGGDEALVPPALFRDRNFTLGSIAIMSMGFTVTAQMFPIMLYLQHARELSPTLAALCLAPTALISVVLPPIVGRLLRIIDPKWVAMAGFGGFALGHLWLAQLMRADASLPWLLLPFAFFGLCHSCIWAPVSVTATRHLDPGRAGAGSGVYNTMRQIGAVLGSAGMAAMMEAMLARQEVDGAISTQGGEAPVVTALPAESLDAFGAAMSASVLLPAVVILIGFTAACLFRRAPAAHMRRR</sequence>
<evidence type="ECO:0000313" key="10">
    <source>
        <dbReference type="EMBL" id="GGA25364.1"/>
    </source>
</evidence>
<evidence type="ECO:0000259" key="9">
    <source>
        <dbReference type="PROSITE" id="PS50850"/>
    </source>
</evidence>
<proteinExistence type="inferred from homology"/>
<feature type="transmembrane region" description="Helical" evidence="8">
    <location>
        <begin position="383"/>
        <end position="406"/>
    </location>
</feature>
<name>A0A8J2XMC4_9MICO</name>
<evidence type="ECO:0000256" key="3">
    <source>
        <dbReference type="ARBA" id="ARBA00022448"/>
    </source>
</evidence>
<dbReference type="PANTHER" id="PTHR42718">
    <property type="entry name" value="MAJOR FACILITATOR SUPERFAMILY MULTIDRUG TRANSPORTER MFSC"/>
    <property type="match status" value="1"/>
</dbReference>
<comment type="similarity">
    <text evidence="2">Belongs to the major facilitator superfamily. EmrB family.</text>
</comment>
<dbReference type="FunFam" id="1.20.1720.10:FF:000021">
    <property type="entry name" value="Drug resistance transporter, EmrB/QacA subfamily"/>
    <property type="match status" value="1"/>
</dbReference>
<feature type="transmembrane region" description="Helical" evidence="8">
    <location>
        <begin position="427"/>
        <end position="445"/>
    </location>
</feature>
<evidence type="ECO:0000256" key="8">
    <source>
        <dbReference type="SAM" id="Phobius"/>
    </source>
</evidence>
<feature type="transmembrane region" description="Helical" evidence="8">
    <location>
        <begin position="25"/>
        <end position="51"/>
    </location>
</feature>
<keyword evidence="3" id="KW-0813">Transport</keyword>
<feature type="transmembrane region" description="Helical" evidence="8">
    <location>
        <begin position="473"/>
        <end position="499"/>
    </location>
</feature>
<keyword evidence="4" id="KW-1003">Cell membrane</keyword>
<feature type="transmembrane region" description="Helical" evidence="8">
    <location>
        <begin position="354"/>
        <end position="371"/>
    </location>
</feature>
<dbReference type="InterPro" id="IPR011701">
    <property type="entry name" value="MFS"/>
</dbReference>
<dbReference type="PROSITE" id="PS50850">
    <property type="entry name" value="MFS"/>
    <property type="match status" value="1"/>
</dbReference>
<feature type="transmembrane region" description="Helical" evidence="8">
    <location>
        <begin position="320"/>
        <end position="342"/>
    </location>
</feature>
<dbReference type="InterPro" id="IPR020846">
    <property type="entry name" value="MFS_dom"/>
</dbReference>
<keyword evidence="7 8" id="KW-0472">Membrane</keyword>
<dbReference type="InterPro" id="IPR036259">
    <property type="entry name" value="MFS_trans_sf"/>
</dbReference>
<evidence type="ECO:0000256" key="1">
    <source>
        <dbReference type="ARBA" id="ARBA00004651"/>
    </source>
</evidence>
<dbReference type="NCBIfam" id="TIGR00711">
    <property type="entry name" value="efflux_EmrB"/>
    <property type="match status" value="1"/>
</dbReference>
<feature type="transmembrane region" description="Helical" evidence="8">
    <location>
        <begin position="116"/>
        <end position="137"/>
    </location>
</feature>
<keyword evidence="6 8" id="KW-1133">Transmembrane helix</keyword>
<evidence type="ECO:0000256" key="5">
    <source>
        <dbReference type="ARBA" id="ARBA00022692"/>
    </source>
</evidence>
<keyword evidence="11" id="KW-1185">Reference proteome</keyword>
<dbReference type="GO" id="GO:0005886">
    <property type="term" value="C:plasma membrane"/>
    <property type="evidence" value="ECO:0007669"/>
    <property type="project" value="UniProtKB-SubCell"/>
</dbReference>
<dbReference type="AlphaFoldDB" id="A0A8J2XMC4"/>
<dbReference type="Pfam" id="PF07690">
    <property type="entry name" value="MFS_1"/>
    <property type="match status" value="1"/>
</dbReference>
<feature type="transmembrane region" description="Helical" evidence="8">
    <location>
        <begin position="90"/>
        <end position="110"/>
    </location>
</feature>
<gene>
    <name evidence="10" type="ORF">GCM10011333_30450</name>
</gene>
<comment type="subcellular location">
    <subcellularLocation>
        <location evidence="1">Cell membrane</location>
        <topology evidence="1">Multi-pass membrane protein</topology>
    </subcellularLocation>
</comment>
<dbReference type="Gene3D" id="1.20.1720.10">
    <property type="entry name" value="Multidrug resistance protein D"/>
    <property type="match status" value="1"/>
</dbReference>
<dbReference type="EMBL" id="BMFY01000016">
    <property type="protein sequence ID" value="GGA25364.1"/>
    <property type="molecule type" value="Genomic_DNA"/>
</dbReference>
<dbReference type="InterPro" id="IPR004638">
    <property type="entry name" value="EmrB-like"/>
</dbReference>
<dbReference type="GO" id="GO:0022857">
    <property type="term" value="F:transmembrane transporter activity"/>
    <property type="evidence" value="ECO:0007669"/>
    <property type="project" value="InterPro"/>
</dbReference>
<evidence type="ECO:0000256" key="6">
    <source>
        <dbReference type="ARBA" id="ARBA00022989"/>
    </source>
</evidence>
<dbReference type="PRINTS" id="PR01036">
    <property type="entry name" value="TCRTETB"/>
</dbReference>